<dbReference type="Proteomes" id="UP000215155">
    <property type="component" value="Unassembled WGS sequence"/>
</dbReference>
<organism evidence="2 3">
    <name type="scientific">Segatella copri</name>
    <dbReference type="NCBI Taxonomy" id="165179"/>
    <lineage>
        <taxon>Bacteria</taxon>
        <taxon>Pseudomonadati</taxon>
        <taxon>Bacteroidota</taxon>
        <taxon>Bacteroidia</taxon>
        <taxon>Bacteroidales</taxon>
        <taxon>Prevotellaceae</taxon>
        <taxon>Segatella</taxon>
    </lineage>
</organism>
<protein>
    <submittedName>
        <fullName evidence="2">Ribonucleotide-diphosphate reductase subunit alpha</fullName>
    </submittedName>
</protein>
<evidence type="ECO:0000313" key="2">
    <source>
        <dbReference type="EMBL" id="OXL44359.1"/>
    </source>
</evidence>
<dbReference type="Pfam" id="PF00156">
    <property type="entry name" value="Pribosyltran"/>
    <property type="match status" value="1"/>
</dbReference>
<dbReference type="InterPro" id="IPR029057">
    <property type="entry name" value="PRTase-like"/>
</dbReference>
<proteinExistence type="predicted"/>
<dbReference type="AlphaFoldDB" id="A0AA91TKC7"/>
<dbReference type="CDD" id="cd06223">
    <property type="entry name" value="PRTases_typeI"/>
    <property type="match status" value="1"/>
</dbReference>
<evidence type="ECO:0000313" key="3">
    <source>
        <dbReference type="Proteomes" id="UP000215155"/>
    </source>
</evidence>
<reference evidence="2 3" key="1">
    <citation type="submission" date="2017-07" db="EMBL/GenBank/DDBJ databases">
        <title>Draft genome sequence of Prevotella copri isolated from the gut of healthy adult Indian.</title>
        <authorList>
            <person name="Das B."/>
            <person name="Bag S."/>
            <person name="Ghosh T.S."/>
        </authorList>
    </citation>
    <scope>NUCLEOTIDE SEQUENCE [LARGE SCALE GENOMIC DNA]</scope>
    <source>
        <strain evidence="2 3">Indica</strain>
    </source>
</reference>
<dbReference type="SUPFAM" id="SSF53271">
    <property type="entry name" value="PRTase-like"/>
    <property type="match status" value="1"/>
</dbReference>
<dbReference type="EMBL" id="NMPZ01000008">
    <property type="protein sequence ID" value="OXL44359.1"/>
    <property type="molecule type" value="Genomic_DNA"/>
</dbReference>
<dbReference type="Gene3D" id="3.40.50.2020">
    <property type="match status" value="1"/>
</dbReference>
<comment type="caution">
    <text evidence="2">The sequence shown here is derived from an EMBL/GenBank/DDBJ whole genome shotgun (WGS) entry which is preliminary data.</text>
</comment>
<dbReference type="RefSeq" id="WP_089543722.1">
    <property type="nucleotide sequence ID" value="NZ_NMPZ01000008.1"/>
</dbReference>
<dbReference type="InterPro" id="IPR000836">
    <property type="entry name" value="PRTase_dom"/>
</dbReference>
<accession>A0AA91TKC7</accession>
<name>A0AA91TKC7_9BACT</name>
<sequence>MARVIDEGMKAQLSKKQGFFLKYFPARIRNVGEDAKEARKLIYAFKDARDEAYKQVAQMVDSYLKKEYGEEVKDMVFLCVPASRQEVNRSRYKVFCKEVSRLSGIQNGYSHLILMEDRLAIHERRRGGEKEISKVSIMDFDRAFFKGKKVLVFDDIITTGGSYALFAEEVEKHGAQVVGGLFLARTHYKYNKV</sequence>
<gene>
    <name evidence="2" type="ORF">CFT61_06920</name>
</gene>
<evidence type="ECO:0000259" key="1">
    <source>
        <dbReference type="Pfam" id="PF00156"/>
    </source>
</evidence>
<feature type="domain" description="Phosphoribosyltransferase" evidence="1">
    <location>
        <begin position="123"/>
        <end position="181"/>
    </location>
</feature>